<protein>
    <recommendedName>
        <fullName evidence="3">F-box domain-containing protein</fullName>
    </recommendedName>
</protein>
<dbReference type="SUPFAM" id="SSF52047">
    <property type="entry name" value="RNI-like"/>
    <property type="match status" value="1"/>
</dbReference>
<dbReference type="Proteomes" id="UP001362999">
    <property type="component" value="Unassembled WGS sequence"/>
</dbReference>
<dbReference type="EMBL" id="JAWWNJ010000004">
    <property type="protein sequence ID" value="KAK7057937.1"/>
    <property type="molecule type" value="Genomic_DNA"/>
</dbReference>
<comment type="caution">
    <text evidence="4">The sequence shown here is derived from an EMBL/GenBank/DDBJ whole genome shotgun (WGS) entry which is preliminary data.</text>
</comment>
<evidence type="ECO:0000259" key="3">
    <source>
        <dbReference type="PROSITE" id="PS50181"/>
    </source>
</evidence>
<evidence type="ECO:0000256" key="1">
    <source>
        <dbReference type="SAM" id="Coils"/>
    </source>
</evidence>
<keyword evidence="1" id="KW-0175">Coiled coil</keyword>
<keyword evidence="5" id="KW-1185">Reference proteome</keyword>
<proteinExistence type="predicted"/>
<reference evidence="4 5" key="1">
    <citation type="journal article" date="2024" name="J Genomics">
        <title>Draft genome sequencing and assembly of Favolaschia claudopus CIRM-BRFM 2984 isolated from oak limbs.</title>
        <authorList>
            <person name="Navarro D."/>
            <person name="Drula E."/>
            <person name="Chaduli D."/>
            <person name="Cazenave R."/>
            <person name="Ahrendt S."/>
            <person name="Wang J."/>
            <person name="Lipzen A."/>
            <person name="Daum C."/>
            <person name="Barry K."/>
            <person name="Grigoriev I.V."/>
            <person name="Favel A."/>
            <person name="Rosso M.N."/>
            <person name="Martin F."/>
        </authorList>
    </citation>
    <scope>NUCLEOTIDE SEQUENCE [LARGE SCALE GENOMIC DNA]</scope>
    <source>
        <strain evidence="4 5">CIRM-BRFM 2984</strain>
    </source>
</reference>
<evidence type="ECO:0000313" key="5">
    <source>
        <dbReference type="Proteomes" id="UP001362999"/>
    </source>
</evidence>
<gene>
    <name evidence="4" type="ORF">R3P38DRAFT_1190073</name>
</gene>
<feature type="domain" description="F-box" evidence="3">
    <location>
        <begin position="242"/>
        <end position="300"/>
    </location>
</feature>
<feature type="coiled-coil region" evidence="1">
    <location>
        <begin position="200"/>
        <end position="230"/>
    </location>
</feature>
<feature type="coiled-coil region" evidence="1">
    <location>
        <begin position="136"/>
        <end position="163"/>
    </location>
</feature>
<dbReference type="InterPro" id="IPR001810">
    <property type="entry name" value="F-box_dom"/>
</dbReference>
<evidence type="ECO:0000313" key="4">
    <source>
        <dbReference type="EMBL" id="KAK7057937.1"/>
    </source>
</evidence>
<evidence type="ECO:0000256" key="2">
    <source>
        <dbReference type="SAM" id="MobiDB-lite"/>
    </source>
</evidence>
<dbReference type="Gene3D" id="3.80.10.10">
    <property type="entry name" value="Ribonuclease Inhibitor"/>
    <property type="match status" value="1"/>
</dbReference>
<accession>A0AAW0E269</accession>
<dbReference type="InterPro" id="IPR032675">
    <property type="entry name" value="LRR_dom_sf"/>
</dbReference>
<organism evidence="4 5">
    <name type="scientific">Favolaschia claudopus</name>
    <dbReference type="NCBI Taxonomy" id="2862362"/>
    <lineage>
        <taxon>Eukaryota</taxon>
        <taxon>Fungi</taxon>
        <taxon>Dikarya</taxon>
        <taxon>Basidiomycota</taxon>
        <taxon>Agaricomycotina</taxon>
        <taxon>Agaricomycetes</taxon>
        <taxon>Agaricomycetidae</taxon>
        <taxon>Agaricales</taxon>
        <taxon>Marasmiineae</taxon>
        <taxon>Mycenaceae</taxon>
        <taxon>Favolaschia</taxon>
    </lineage>
</organism>
<dbReference type="AlphaFoldDB" id="A0AAW0E269"/>
<feature type="region of interest" description="Disordered" evidence="2">
    <location>
        <begin position="89"/>
        <end position="113"/>
    </location>
</feature>
<dbReference type="Gene3D" id="1.20.1280.50">
    <property type="match status" value="1"/>
</dbReference>
<dbReference type="PROSITE" id="PS50181">
    <property type="entry name" value="FBOX"/>
    <property type="match status" value="1"/>
</dbReference>
<name>A0AAW0E269_9AGAR</name>
<sequence>MSGNFHAYASDDEFDVEFDEQLERDAWPRYYYPTTRSVRQPCPPAQSGRNHLASLRETLRTTANISIDNYERGLIALDCLDLVLRTAEEASSTSRNSEPAPQIQENPTTGSNIVQSLPVQPVVQAASHGPADSCDAEVLKKHHDKMAKRVAELKIELMILNAKLDAFRAPVTTEMLAVASRNEAIQKRVLEDIQHQRQVLQRMHSDNHKMEKEREQLKSQKEAVERMHNICAYIVTPEAYRSAPIRRIPDDVLSEIFAAVTVEKLEEPCRIGTGAGVLLTQVCSRWRRVACDHPRLWTSFILPLAGKQSSIDLLESILARCKAAPLSVIVHNNLSRSAKLRDIALAQSKIATLARNAENIVHLRFRGPGEHMTPENFPGFYGFRHSLPRLELLGFTHPWLAFEDVFADAPRLRALELSSSADLLELKTTLPTSTQIDAIRFLESTSGYHLGQVQHLTSLMSIQTQPAQPVRSPLQPPPLLRLSSWHIEFSKAYVLRVERSLMQRLGPYYSELDSDSDDPLTYSPTPIINFFSRFRTPALRALHIVRLASVQGLIDLINQSSCELTSLVLQDSVLKGEDLVELFNVTPALQNLEIISGNRTILDDSVLRTLTIQPESITPSLPRLTGLRIDGAYKFKTEYLIDMLQSRAIALTPEVSALSWVDLTLRDRDAGEDVVKFLRELSSWKFDLTSRRQ</sequence>